<feature type="domain" description="DUF1330" evidence="2">
    <location>
        <begin position="33"/>
        <end position="123"/>
    </location>
</feature>
<dbReference type="AlphaFoldDB" id="A0A143BFW5"/>
<dbReference type="InterPro" id="IPR010753">
    <property type="entry name" value="DUF1330"/>
</dbReference>
<reference evidence="3 4" key="1">
    <citation type="journal article" date="2014" name="Proc. Natl. Acad. Sci. U.S.A.">
        <title>Functional type 2 photosynthetic reaction centers found in the rare bacterial phylum Gemmatimonadetes.</title>
        <authorList>
            <person name="Zeng Y."/>
            <person name="Feng F."/>
            <person name="Medova H."/>
            <person name="Dean J."/>
            <person name="Koblizek M."/>
        </authorList>
    </citation>
    <scope>NUCLEOTIDE SEQUENCE [LARGE SCALE GENOMIC DNA]</scope>
    <source>
        <strain evidence="3 4">AP64</strain>
    </source>
</reference>
<sequence>MKGWRQVAAAASIGIFAGAVSVKLAMAATAKPPAYLVVEYEITDRDAFQAYIKGVESLPTTRVFLARHAKGVPLTGEPPKWIGILKYPSLEEALAFENSTQYKALVSARDKGTKWRAYVVEGLPEQAAQQ</sequence>
<keyword evidence="1" id="KW-0732">Signal</keyword>
<dbReference type="SUPFAM" id="SSF54909">
    <property type="entry name" value="Dimeric alpha+beta barrel"/>
    <property type="match status" value="1"/>
</dbReference>
<organism evidence="3 4">
    <name type="scientific">Gemmatimonas phototrophica</name>
    <dbReference type="NCBI Taxonomy" id="1379270"/>
    <lineage>
        <taxon>Bacteria</taxon>
        <taxon>Pseudomonadati</taxon>
        <taxon>Gemmatimonadota</taxon>
        <taxon>Gemmatimonadia</taxon>
        <taxon>Gemmatimonadales</taxon>
        <taxon>Gemmatimonadaceae</taxon>
        <taxon>Gemmatimonas</taxon>
    </lineage>
</organism>
<reference evidence="3 4" key="2">
    <citation type="journal article" date="2016" name="Environ. Microbiol. Rep.">
        <title>Metagenomic evidence for the presence of phototrophic Gemmatimonadetes bacteria in diverse environments.</title>
        <authorList>
            <person name="Zeng Y."/>
            <person name="Baumbach J."/>
            <person name="Barbosa E.G."/>
            <person name="Azevedo V."/>
            <person name="Zhang C."/>
            <person name="Koblizek M."/>
        </authorList>
    </citation>
    <scope>NUCLEOTIDE SEQUENCE [LARGE SCALE GENOMIC DNA]</scope>
    <source>
        <strain evidence="3 4">AP64</strain>
    </source>
</reference>
<proteinExistence type="predicted"/>
<dbReference type="Gene3D" id="3.30.70.100">
    <property type="match status" value="1"/>
</dbReference>
<accession>A0A143BFW5</accession>
<gene>
    <name evidence="3" type="ORF">GEMMAAP_01735</name>
</gene>
<evidence type="ECO:0000313" key="4">
    <source>
        <dbReference type="Proteomes" id="UP000076404"/>
    </source>
</evidence>
<dbReference type="InterPro" id="IPR011008">
    <property type="entry name" value="Dimeric_a/b-barrel"/>
</dbReference>
<dbReference type="Proteomes" id="UP000076404">
    <property type="component" value="Chromosome"/>
</dbReference>
<dbReference type="STRING" id="1379270.GEMMAAP_01735"/>
<name>A0A143BFW5_9BACT</name>
<keyword evidence="4" id="KW-1185">Reference proteome</keyword>
<dbReference type="KEGG" id="gph:GEMMAAP_01735"/>
<evidence type="ECO:0000313" key="3">
    <source>
        <dbReference type="EMBL" id="AMW03909.1"/>
    </source>
</evidence>
<feature type="chain" id="PRO_5007506705" description="DUF1330 domain-containing protein" evidence="1">
    <location>
        <begin position="28"/>
        <end position="130"/>
    </location>
</feature>
<evidence type="ECO:0000256" key="1">
    <source>
        <dbReference type="SAM" id="SignalP"/>
    </source>
</evidence>
<feature type="signal peptide" evidence="1">
    <location>
        <begin position="1"/>
        <end position="27"/>
    </location>
</feature>
<dbReference type="EMBL" id="CP011454">
    <property type="protein sequence ID" value="AMW03909.1"/>
    <property type="molecule type" value="Genomic_DNA"/>
</dbReference>
<protein>
    <recommendedName>
        <fullName evidence="2">DUF1330 domain-containing protein</fullName>
    </recommendedName>
</protein>
<evidence type="ECO:0000259" key="2">
    <source>
        <dbReference type="Pfam" id="PF07045"/>
    </source>
</evidence>
<dbReference type="eggNOG" id="COG5470">
    <property type="taxonomic scope" value="Bacteria"/>
</dbReference>
<dbReference type="Pfam" id="PF07045">
    <property type="entry name" value="DUF1330"/>
    <property type="match status" value="1"/>
</dbReference>